<sequence length="90" mass="10013">MTPNNQTNTATAAAATTQGEAVQSARLYLTVQQFNQKHPAFPVGTLRHQIFNEETNGLKKSGAIVRNGRRVLINEPKYFAWLESQNERAA</sequence>
<comment type="caution">
    <text evidence="1">The sequence shown here is derived from an EMBL/GenBank/DDBJ whole genome shotgun (WGS) entry which is preliminary data.</text>
</comment>
<protein>
    <submittedName>
        <fullName evidence="1">Uncharacterized protein</fullName>
    </submittedName>
</protein>
<evidence type="ECO:0000313" key="1">
    <source>
        <dbReference type="EMBL" id="OAI17740.1"/>
    </source>
</evidence>
<proteinExistence type="predicted"/>
<name>A0A177NL40_9GAMM</name>
<dbReference type="Proteomes" id="UP000077628">
    <property type="component" value="Unassembled WGS sequence"/>
</dbReference>
<keyword evidence="2" id="KW-1185">Reference proteome</keyword>
<dbReference type="AlphaFoldDB" id="A0A177NL40"/>
<gene>
    <name evidence="1" type="ORF">A1355_07175</name>
</gene>
<dbReference type="EMBL" id="LUUK01000176">
    <property type="protein sequence ID" value="OAI17740.1"/>
    <property type="molecule type" value="Genomic_DNA"/>
</dbReference>
<organism evidence="1 2">
    <name type="scientific">Methylomonas koyamae</name>
    <dbReference type="NCBI Taxonomy" id="702114"/>
    <lineage>
        <taxon>Bacteria</taxon>
        <taxon>Pseudomonadati</taxon>
        <taxon>Pseudomonadota</taxon>
        <taxon>Gammaproteobacteria</taxon>
        <taxon>Methylococcales</taxon>
        <taxon>Methylococcaceae</taxon>
        <taxon>Methylomonas</taxon>
    </lineage>
</organism>
<dbReference type="RefSeq" id="WP_064029216.1">
    <property type="nucleotide sequence ID" value="NZ_LUUK01000176.1"/>
</dbReference>
<evidence type="ECO:0000313" key="2">
    <source>
        <dbReference type="Proteomes" id="UP000077628"/>
    </source>
</evidence>
<accession>A0A177NL40</accession>
<reference evidence="2" key="1">
    <citation type="submission" date="2016-03" db="EMBL/GenBank/DDBJ databases">
        <authorList>
            <person name="Heylen K."/>
            <person name="De Vos P."/>
            <person name="Vekeman B."/>
        </authorList>
    </citation>
    <scope>NUCLEOTIDE SEQUENCE [LARGE SCALE GENOMIC DNA]</scope>
    <source>
        <strain evidence="2">R-45383</strain>
    </source>
</reference>
<dbReference type="STRING" id="702114.A1355_07175"/>